<protein>
    <submittedName>
        <fullName evidence="1">Uncharacterized protein</fullName>
    </submittedName>
</protein>
<dbReference type="InParanoid" id="A0A7R8Z1L9"/>
<dbReference type="OrthoDB" id="10261210at2759"/>
<reference evidence="1 2" key="1">
    <citation type="submission" date="2020-11" db="EMBL/GenBank/DDBJ databases">
        <authorList>
            <person name="Wallbank WR R."/>
            <person name="Pardo Diaz C."/>
            <person name="Kozak K."/>
            <person name="Martin S."/>
            <person name="Jiggins C."/>
            <person name="Moest M."/>
            <person name="Warren A I."/>
            <person name="Generalovic N T."/>
            <person name="Byers J.R.P. K."/>
            <person name="Montejo-Kovacevich G."/>
            <person name="Yen C E."/>
        </authorList>
    </citation>
    <scope>NUCLEOTIDE SEQUENCE [LARGE SCALE GENOMIC DNA]</scope>
</reference>
<proteinExistence type="predicted"/>
<gene>
    <name evidence="1" type="ORF">HERILL_LOCUS16149</name>
</gene>
<keyword evidence="2" id="KW-1185">Reference proteome</keyword>
<name>A0A7R8Z1L9_HERIL</name>
<dbReference type="InterPro" id="IPR009882">
    <property type="entry name" value="Gypsy"/>
</dbReference>
<dbReference type="Pfam" id="PF07253">
    <property type="entry name" value="Gypsy"/>
    <property type="match status" value="1"/>
</dbReference>
<organism evidence="1 2">
    <name type="scientific">Hermetia illucens</name>
    <name type="common">Black soldier fly</name>
    <dbReference type="NCBI Taxonomy" id="343691"/>
    <lineage>
        <taxon>Eukaryota</taxon>
        <taxon>Metazoa</taxon>
        <taxon>Ecdysozoa</taxon>
        <taxon>Arthropoda</taxon>
        <taxon>Hexapoda</taxon>
        <taxon>Insecta</taxon>
        <taxon>Pterygota</taxon>
        <taxon>Neoptera</taxon>
        <taxon>Endopterygota</taxon>
        <taxon>Diptera</taxon>
        <taxon>Brachycera</taxon>
        <taxon>Stratiomyomorpha</taxon>
        <taxon>Stratiomyidae</taxon>
        <taxon>Hermetiinae</taxon>
        <taxon>Hermetia</taxon>
    </lineage>
</organism>
<evidence type="ECO:0000313" key="1">
    <source>
        <dbReference type="EMBL" id="CAD7093894.1"/>
    </source>
</evidence>
<dbReference type="EMBL" id="LR899015">
    <property type="protein sequence ID" value="CAD7093894.1"/>
    <property type="molecule type" value="Genomic_DNA"/>
</dbReference>
<evidence type="ECO:0000313" key="2">
    <source>
        <dbReference type="Proteomes" id="UP000594454"/>
    </source>
</evidence>
<accession>A0A7R8Z1L9</accession>
<dbReference type="Proteomes" id="UP000594454">
    <property type="component" value="Chromosome 7"/>
</dbReference>
<dbReference type="AlphaFoldDB" id="A0A7R8Z1L9"/>
<sequence>MRRSIECAAKCDSRLTSLLNGLTNGHAENLHSNLDKGQIESSAEIPAITISWLYCISKLLKSSNVTCDKTSDIKVATIDEISSGNLLLNGFRGRLEAENTTHYLNGTYLVKFHNTTIMIDDQVYVSREMSTVHVLPAILQPTPEGKLQRQHLSLEMLKEIHINNMDRIEILKTENDIYHASYGLFALPKAITSAYLLWKLYL</sequence>